<accession>A0A512E2D6</accession>
<dbReference type="EMBL" id="BJYZ01000053">
    <property type="protein sequence ID" value="GEO42889.1"/>
    <property type="molecule type" value="Genomic_DNA"/>
</dbReference>
<proteinExistence type="predicted"/>
<gene>
    <name evidence="1" type="ORF">SAE02_70370</name>
</gene>
<reference evidence="1 2" key="1">
    <citation type="submission" date="2019-07" db="EMBL/GenBank/DDBJ databases">
        <title>Whole genome shotgun sequence of Skermanella aerolata NBRC 106429.</title>
        <authorList>
            <person name="Hosoyama A."/>
            <person name="Uohara A."/>
            <person name="Ohji S."/>
            <person name="Ichikawa N."/>
        </authorList>
    </citation>
    <scope>NUCLEOTIDE SEQUENCE [LARGE SCALE GENOMIC DNA]</scope>
    <source>
        <strain evidence="1 2">NBRC 106429</strain>
    </source>
</reference>
<name>A0A512E2D6_9PROT</name>
<keyword evidence="2" id="KW-1185">Reference proteome</keyword>
<dbReference type="RefSeq" id="WP_044435674.1">
    <property type="nucleotide sequence ID" value="NZ_BJYZ01000053.1"/>
</dbReference>
<comment type="caution">
    <text evidence="1">The sequence shown here is derived from an EMBL/GenBank/DDBJ whole genome shotgun (WGS) entry which is preliminary data.</text>
</comment>
<dbReference type="InterPro" id="IPR007420">
    <property type="entry name" value="DUF465"/>
</dbReference>
<dbReference type="Proteomes" id="UP000321523">
    <property type="component" value="Unassembled WGS sequence"/>
</dbReference>
<organism evidence="1 2">
    <name type="scientific">Skermanella aerolata</name>
    <dbReference type="NCBI Taxonomy" id="393310"/>
    <lineage>
        <taxon>Bacteria</taxon>
        <taxon>Pseudomonadati</taxon>
        <taxon>Pseudomonadota</taxon>
        <taxon>Alphaproteobacteria</taxon>
        <taxon>Rhodospirillales</taxon>
        <taxon>Azospirillaceae</taxon>
        <taxon>Skermanella</taxon>
    </lineage>
</organism>
<sequence>MTRLFPLDQIGTRLQALRDLHRRYDQAADTEAGRRYPDGLLLKRLKVARLAVRDEIVALERRLTSAAAPGTGRSIPVG</sequence>
<evidence type="ECO:0000313" key="2">
    <source>
        <dbReference type="Proteomes" id="UP000321523"/>
    </source>
</evidence>
<evidence type="ECO:0000313" key="1">
    <source>
        <dbReference type="EMBL" id="GEO42889.1"/>
    </source>
</evidence>
<evidence type="ECO:0008006" key="3">
    <source>
        <dbReference type="Google" id="ProtNLM"/>
    </source>
</evidence>
<protein>
    <recommendedName>
        <fullName evidence="3">DUF465 domain-containing protein</fullName>
    </recommendedName>
</protein>
<dbReference type="AlphaFoldDB" id="A0A512E2D6"/>
<dbReference type="Pfam" id="PF04325">
    <property type="entry name" value="DUF465"/>
    <property type="match status" value="1"/>
</dbReference>